<dbReference type="Gene3D" id="3.30.2180.10">
    <property type="entry name" value="ATP12-like"/>
    <property type="match status" value="1"/>
</dbReference>
<dbReference type="Gene3D" id="1.10.3580.10">
    <property type="entry name" value="ATP12 ATPase"/>
    <property type="match status" value="1"/>
</dbReference>
<gene>
    <name evidence="4" type="ORF">GR170_05560</name>
</gene>
<sequence>MAEWKAKRFWKAATVGEAEGGYTVLLDSRAVKTPAKAALVVPSRALAQALAAEWDAQVEAIDPTTMPITRTVNSAIDKVALQRAEVADLLAEYGDSDLLCYRASHPAELVSRQQDAWDPMLDWAAETLEARLEPRAGIIHAPQDAAALAALRTRVHALDPFELAAFHDLVSLTGSLVLGFAAYHALQPRERLWEISRLDESWQEEQWGIDEEARDISAQKRAAFEDAGRFLELLRTSE</sequence>
<dbReference type="GO" id="GO:0043461">
    <property type="term" value="P:proton-transporting ATP synthase complex assembly"/>
    <property type="evidence" value="ECO:0007669"/>
    <property type="project" value="InterPro"/>
</dbReference>
<accession>A0A6L7FYW3</accession>
<reference evidence="4 5" key="1">
    <citation type="submission" date="2019-12" db="EMBL/GenBank/DDBJ databases">
        <authorList>
            <person name="Li M."/>
        </authorList>
    </citation>
    <scope>NUCLEOTIDE SEQUENCE [LARGE SCALE GENOMIC DNA]</scope>
    <source>
        <strain evidence="4 5">GBMRC 2024</strain>
    </source>
</reference>
<dbReference type="InterPro" id="IPR042272">
    <property type="entry name" value="ATP12_ATP_synth-F1-assembly_N"/>
</dbReference>
<organism evidence="4 5">
    <name type="scientific">Pseudooceanicola albus</name>
    <dbReference type="NCBI Taxonomy" id="2692189"/>
    <lineage>
        <taxon>Bacteria</taxon>
        <taxon>Pseudomonadati</taxon>
        <taxon>Pseudomonadota</taxon>
        <taxon>Alphaproteobacteria</taxon>
        <taxon>Rhodobacterales</taxon>
        <taxon>Paracoccaceae</taxon>
        <taxon>Pseudooceanicola</taxon>
    </lineage>
</organism>
<dbReference type="AlphaFoldDB" id="A0A6L7FYW3"/>
<protein>
    <submittedName>
        <fullName evidence="4">ATPase</fullName>
    </submittedName>
</protein>
<comment type="caution">
    <text evidence="4">The sequence shown here is derived from an EMBL/GenBank/DDBJ whole genome shotgun (WGS) entry which is preliminary data.</text>
</comment>
<dbReference type="PANTHER" id="PTHR21013:SF10">
    <property type="entry name" value="ATP SYNTHASE MITOCHONDRIAL F1 COMPLEX ASSEMBLY FACTOR 2"/>
    <property type="match status" value="1"/>
</dbReference>
<dbReference type="EMBL" id="WUMU01000003">
    <property type="protein sequence ID" value="MXN17294.1"/>
    <property type="molecule type" value="Genomic_DNA"/>
</dbReference>
<name>A0A6L7FYW3_9RHOB</name>
<evidence type="ECO:0000256" key="3">
    <source>
        <dbReference type="ARBA" id="ARBA00023186"/>
    </source>
</evidence>
<dbReference type="InterPro" id="IPR011419">
    <property type="entry name" value="ATP12_ATP_synth-F1-assembly"/>
</dbReference>
<dbReference type="InterPro" id="IPR023335">
    <property type="entry name" value="ATP12_ortho_dom_sf"/>
</dbReference>
<keyword evidence="5" id="KW-1185">Reference proteome</keyword>
<comment type="similarity">
    <text evidence="1">Belongs to the ATP12 family.</text>
</comment>
<proteinExistence type="inferred from homology"/>
<dbReference type="SUPFAM" id="SSF160909">
    <property type="entry name" value="ATP12-like"/>
    <property type="match status" value="1"/>
</dbReference>
<dbReference type="PANTHER" id="PTHR21013">
    <property type="entry name" value="ATP SYNTHASE MITOCHONDRIAL F1 COMPLEX ASSEMBLY FACTOR 2/ATP12 PROTEIN, MITOCHONDRIAL PRECURSOR"/>
    <property type="match status" value="1"/>
</dbReference>
<evidence type="ECO:0000256" key="2">
    <source>
        <dbReference type="ARBA" id="ARBA00022946"/>
    </source>
</evidence>
<evidence type="ECO:0000313" key="5">
    <source>
        <dbReference type="Proteomes" id="UP000477911"/>
    </source>
</evidence>
<evidence type="ECO:0000256" key="1">
    <source>
        <dbReference type="ARBA" id="ARBA00008231"/>
    </source>
</evidence>
<keyword evidence="2" id="KW-0809">Transit peptide</keyword>
<dbReference type="Pfam" id="PF07542">
    <property type="entry name" value="ATP12"/>
    <property type="match status" value="1"/>
</dbReference>
<keyword evidence="3" id="KW-0143">Chaperone</keyword>
<dbReference type="Proteomes" id="UP000477911">
    <property type="component" value="Unassembled WGS sequence"/>
</dbReference>
<dbReference type="RefSeq" id="WP_160892405.1">
    <property type="nucleotide sequence ID" value="NZ_WUMU01000003.1"/>
</dbReference>
<evidence type="ECO:0000313" key="4">
    <source>
        <dbReference type="EMBL" id="MXN17294.1"/>
    </source>
</evidence>